<dbReference type="AlphaFoldDB" id="A0A0K0Y5S5"/>
<dbReference type="OrthoDB" id="7706971at2"/>
<protein>
    <submittedName>
        <fullName evidence="1">Uncharacterized protein</fullName>
    </submittedName>
</protein>
<dbReference type="STRING" id="1458307.OSB_18000"/>
<reference evidence="1 2" key="1">
    <citation type="journal article" date="2015" name="Genome Announc.">
        <title>Closed Genome Sequence of Octadecabacter temperatus SB1, the First Mesophilic Species of the Genus Octadecabacter.</title>
        <authorList>
            <person name="Voget S."/>
            <person name="Billerbeck S."/>
            <person name="Simon M."/>
            <person name="Daniel R."/>
        </authorList>
    </citation>
    <scope>NUCLEOTIDE SEQUENCE [LARGE SCALE GENOMIC DNA]</scope>
    <source>
        <strain evidence="1 2">SB1</strain>
    </source>
</reference>
<keyword evidence="2" id="KW-1185">Reference proteome</keyword>
<accession>A0A0K0Y5S5</accession>
<evidence type="ECO:0000313" key="1">
    <source>
        <dbReference type="EMBL" id="AKS46343.1"/>
    </source>
</evidence>
<dbReference type="RefSeq" id="WP_143831233.1">
    <property type="nucleotide sequence ID" value="NZ_CP012160.1"/>
</dbReference>
<proteinExistence type="predicted"/>
<gene>
    <name evidence="1" type="ORF">OSB_18000</name>
</gene>
<dbReference type="Proteomes" id="UP000067444">
    <property type="component" value="Chromosome"/>
</dbReference>
<evidence type="ECO:0000313" key="2">
    <source>
        <dbReference type="Proteomes" id="UP000067444"/>
    </source>
</evidence>
<sequence length="157" mass="17119">MSSFPKATSELSPQIAPLLPVFRHHLAALHGNNPLAWRMAFSLAEQRWGEGLGLAMAHRSQVFLSALLACRNVPLHGFDPLDIDERQNLTEDEAILMSILSAMCDDNTAQARHLIARVAKNRVTAETVKAGLSLAHLLGSPSTSIRRPQAPKLRAVS</sequence>
<dbReference type="KEGG" id="otm:OSB_18000"/>
<organism evidence="1 2">
    <name type="scientific">Octadecabacter temperatus</name>
    <dbReference type="NCBI Taxonomy" id="1458307"/>
    <lineage>
        <taxon>Bacteria</taxon>
        <taxon>Pseudomonadati</taxon>
        <taxon>Pseudomonadota</taxon>
        <taxon>Alphaproteobacteria</taxon>
        <taxon>Rhodobacterales</taxon>
        <taxon>Roseobacteraceae</taxon>
        <taxon>Octadecabacter</taxon>
    </lineage>
</organism>
<dbReference type="EMBL" id="CP012160">
    <property type="protein sequence ID" value="AKS46343.1"/>
    <property type="molecule type" value="Genomic_DNA"/>
</dbReference>
<name>A0A0K0Y5S5_9RHOB</name>